<evidence type="ECO:0000256" key="2">
    <source>
        <dbReference type="ARBA" id="ARBA00022679"/>
    </source>
</evidence>
<sequence length="363" mass="38918">MLRAARPDDLDALMALAQARAIGISSLPAERAALAEQIAQSQAAFTSDDDASGEERYLFVLQDRRSGRLVGTAGIAAAAGFNDRFYSYRNEFIVQAAPALGARNRIHTLHLCHDLTGVTLLTGFHIDAALADTLAPQLLSRGRLAFIGAQAERFSDRIAAENPGLADDSGRCPFWDAVGQRFFGMAYPEAERLTGGFSPKGWIAELMPQGPIYVPLLPEEAQWSLGQLHPVGDLPFSMLLDEGLDGDTYLNLFDGGPTAEGRVATLKTVRRRRTTPAAPGPEILHIGPPTGGDVPQADEDDTAWCLVDNGRRDGFAALLLPAPEPGMPLLLSDDDIAALGWQDGQPLWAALLDPLHPPVEVDA</sequence>
<evidence type="ECO:0000256" key="3">
    <source>
        <dbReference type="ARBA" id="ARBA00023315"/>
    </source>
</evidence>
<dbReference type="GO" id="GO:0008791">
    <property type="term" value="F:arginine N-succinyltransferase activity"/>
    <property type="evidence" value="ECO:0007669"/>
    <property type="project" value="UniProtKB-EC"/>
</dbReference>
<evidence type="ECO:0000313" key="4">
    <source>
        <dbReference type="EMBL" id="MEK8051898.1"/>
    </source>
</evidence>
<evidence type="ECO:0000313" key="5">
    <source>
        <dbReference type="Proteomes" id="UP001365405"/>
    </source>
</evidence>
<name>A0ABU9CJ68_9BURK</name>
<comment type="caution">
    <text evidence="4">The sequence shown here is derived from an EMBL/GenBank/DDBJ whole genome shotgun (WGS) entry which is preliminary data.</text>
</comment>
<keyword evidence="2 4" id="KW-0808">Transferase</keyword>
<keyword evidence="5" id="KW-1185">Reference proteome</keyword>
<keyword evidence="3 4" id="KW-0012">Acyltransferase</keyword>
<dbReference type="NCBIfam" id="TIGR03243">
    <property type="entry name" value="arg_catab_AOST"/>
    <property type="match status" value="1"/>
</dbReference>
<dbReference type="Pfam" id="PF04958">
    <property type="entry name" value="AstA"/>
    <property type="match status" value="1"/>
</dbReference>
<keyword evidence="1" id="KW-0056">Arginine metabolism</keyword>
<proteinExistence type="predicted"/>
<protein>
    <submittedName>
        <fullName evidence="4">Arginine N-succinyltransferase</fullName>
        <ecNumber evidence="4">2.3.1.109</ecNumber>
    </submittedName>
</protein>
<accession>A0ABU9CJ68</accession>
<dbReference type="RefSeq" id="WP_341411592.1">
    <property type="nucleotide sequence ID" value="NZ_JBBUTH010000008.1"/>
</dbReference>
<evidence type="ECO:0000256" key="1">
    <source>
        <dbReference type="ARBA" id="ARBA00022503"/>
    </source>
</evidence>
<dbReference type="SUPFAM" id="SSF55729">
    <property type="entry name" value="Acyl-CoA N-acyltransferases (Nat)"/>
    <property type="match status" value="1"/>
</dbReference>
<dbReference type="PANTHER" id="PTHR30420:SF1">
    <property type="entry name" value="ARGININE N-SUCCINYLTRANSFERASE"/>
    <property type="match status" value="1"/>
</dbReference>
<dbReference type="PANTHER" id="PTHR30420">
    <property type="entry name" value="N-SUCCINYLARGININE DIHYDROLASE"/>
    <property type="match status" value="1"/>
</dbReference>
<dbReference type="EC" id="2.3.1.109" evidence="4"/>
<dbReference type="InterPro" id="IPR016181">
    <property type="entry name" value="Acyl_CoA_acyltransferase"/>
</dbReference>
<reference evidence="4 5" key="1">
    <citation type="submission" date="2024-04" db="EMBL/GenBank/DDBJ databases">
        <title>Novel species of the genus Ideonella isolated from streams.</title>
        <authorList>
            <person name="Lu H."/>
        </authorList>
    </citation>
    <scope>NUCLEOTIDE SEQUENCE [LARGE SCALE GENOMIC DNA]</scope>
    <source>
        <strain evidence="4 5">DXS22W</strain>
    </source>
</reference>
<dbReference type="InterPro" id="IPR007041">
    <property type="entry name" value="Arg_succinylTrfase_AstA/AruG"/>
</dbReference>
<gene>
    <name evidence="4" type="ORF">AACH10_16720</name>
</gene>
<organism evidence="4 5">
    <name type="scientific">Pseudaquabacterium inlustre</name>
    <dbReference type="NCBI Taxonomy" id="2984192"/>
    <lineage>
        <taxon>Bacteria</taxon>
        <taxon>Pseudomonadati</taxon>
        <taxon>Pseudomonadota</taxon>
        <taxon>Betaproteobacteria</taxon>
        <taxon>Burkholderiales</taxon>
        <taxon>Sphaerotilaceae</taxon>
        <taxon>Pseudaquabacterium</taxon>
    </lineage>
</organism>
<dbReference type="EMBL" id="JBBUTH010000008">
    <property type="protein sequence ID" value="MEK8051898.1"/>
    <property type="molecule type" value="Genomic_DNA"/>
</dbReference>
<dbReference type="Proteomes" id="UP001365405">
    <property type="component" value="Unassembled WGS sequence"/>
</dbReference>